<evidence type="ECO:0000313" key="2">
    <source>
        <dbReference type="Proteomes" id="UP001550628"/>
    </source>
</evidence>
<dbReference type="Proteomes" id="UP001550628">
    <property type="component" value="Unassembled WGS sequence"/>
</dbReference>
<proteinExistence type="predicted"/>
<sequence length="235" mass="27027">MAARVDRQRLLNELEHAVFEVISDEQEQAQKKAEAVARARRRALGYLYVLPVGPGYVKIGWILDPRRIAAKKGIYRSRYEWTIGVPWVSAPLSHVKPDTGGYSDLIRLKDMLLAYAHKHSDGHKPTFTNRGSEFERVEFDLFHADFDLVRDHAVELTSRAEVYLAHQGEAEIETQARRREDSIDRAFGPEGRFPCPSSETALRVTNSAVSPRPPTRWQRWRQRLSHAPIFTARNR</sequence>
<keyword evidence="2" id="KW-1185">Reference proteome</keyword>
<name>A0ABV2WXS9_9NOCA</name>
<gene>
    <name evidence="1" type="ORF">ABZ510_27970</name>
</gene>
<evidence type="ECO:0008006" key="3">
    <source>
        <dbReference type="Google" id="ProtNLM"/>
    </source>
</evidence>
<dbReference type="RefSeq" id="WP_356959704.1">
    <property type="nucleotide sequence ID" value="NZ_JBEYBD010000033.1"/>
</dbReference>
<dbReference type="EMBL" id="JBEYBF010000026">
    <property type="protein sequence ID" value="MEU1955679.1"/>
    <property type="molecule type" value="Genomic_DNA"/>
</dbReference>
<protein>
    <recommendedName>
        <fullName evidence="3">GIY-YIG nuclease family protein</fullName>
    </recommendedName>
</protein>
<comment type="caution">
    <text evidence="1">The sequence shown here is derived from an EMBL/GenBank/DDBJ whole genome shotgun (WGS) entry which is preliminary data.</text>
</comment>
<evidence type="ECO:0000313" key="1">
    <source>
        <dbReference type="EMBL" id="MEU1955679.1"/>
    </source>
</evidence>
<organism evidence="1 2">
    <name type="scientific">Nocardia rhamnosiphila</name>
    <dbReference type="NCBI Taxonomy" id="426716"/>
    <lineage>
        <taxon>Bacteria</taxon>
        <taxon>Bacillati</taxon>
        <taxon>Actinomycetota</taxon>
        <taxon>Actinomycetes</taxon>
        <taxon>Mycobacteriales</taxon>
        <taxon>Nocardiaceae</taxon>
        <taxon>Nocardia</taxon>
    </lineage>
</organism>
<reference evidence="1 2" key="1">
    <citation type="submission" date="2024-06" db="EMBL/GenBank/DDBJ databases">
        <title>The Natural Products Discovery Center: Release of the First 8490 Sequenced Strains for Exploring Actinobacteria Biosynthetic Diversity.</title>
        <authorList>
            <person name="Kalkreuter E."/>
            <person name="Kautsar S.A."/>
            <person name="Yang D."/>
            <person name="Bader C.D."/>
            <person name="Teijaro C.N."/>
            <person name="Fluegel L."/>
            <person name="Davis C.M."/>
            <person name="Simpson J.R."/>
            <person name="Lauterbach L."/>
            <person name="Steele A.D."/>
            <person name="Gui C."/>
            <person name="Meng S."/>
            <person name="Li G."/>
            <person name="Viehrig K."/>
            <person name="Ye F."/>
            <person name="Su P."/>
            <person name="Kiefer A.F."/>
            <person name="Nichols A."/>
            <person name="Cepeda A.J."/>
            <person name="Yan W."/>
            <person name="Fan B."/>
            <person name="Jiang Y."/>
            <person name="Adhikari A."/>
            <person name="Zheng C.-J."/>
            <person name="Schuster L."/>
            <person name="Cowan T.M."/>
            <person name="Smanski M.J."/>
            <person name="Chevrette M.G."/>
            <person name="De Carvalho L.P.S."/>
            <person name="Shen B."/>
        </authorList>
    </citation>
    <scope>NUCLEOTIDE SEQUENCE [LARGE SCALE GENOMIC DNA]</scope>
    <source>
        <strain evidence="1 2">NPDC019708</strain>
    </source>
</reference>
<accession>A0ABV2WXS9</accession>